<dbReference type="RefSeq" id="WP_141199528.1">
    <property type="nucleotide sequence ID" value="NZ_CP041186.1"/>
</dbReference>
<feature type="chain" id="PRO_5030106691" evidence="11">
    <location>
        <begin position="24"/>
        <end position="783"/>
    </location>
</feature>
<organism evidence="14 15">
    <name type="scientific">Persicimonas caeni</name>
    <dbReference type="NCBI Taxonomy" id="2292766"/>
    <lineage>
        <taxon>Bacteria</taxon>
        <taxon>Deltaproteobacteria</taxon>
        <taxon>Bradymonadales</taxon>
        <taxon>Bradymonadaceae</taxon>
        <taxon>Persicimonas</taxon>
    </lineage>
</organism>
<dbReference type="Pfam" id="PF07715">
    <property type="entry name" value="Plug"/>
    <property type="match status" value="1"/>
</dbReference>
<evidence type="ECO:0000259" key="12">
    <source>
        <dbReference type="Pfam" id="PF00593"/>
    </source>
</evidence>
<keyword evidence="15" id="KW-1185">Reference proteome</keyword>
<keyword evidence="3 8" id="KW-1134">Transmembrane beta strand</keyword>
<gene>
    <name evidence="14" type="ORF">FIV42_20660</name>
</gene>
<dbReference type="Pfam" id="PF00593">
    <property type="entry name" value="TonB_dep_Rec_b-barrel"/>
    <property type="match status" value="1"/>
</dbReference>
<evidence type="ECO:0000256" key="8">
    <source>
        <dbReference type="PROSITE-ProRule" id="PRU01360"/>
    </source>
</evidence>
<accession>A0A5B8YF73</accession>
<dbReference type="Gene3D" id="2.170.130.10">
    <property type="entry name" value="TonB-dependent receptor, plug domain"/>
    <property type="match status" value="1"/>
</dbReference>
<evidence type="ECO:0000256" key="5">
    <source>
        <dbReference type="ARBA" id="ARBA00023077"/>
    </source>
</evidence>
<dbReference type="SUPFAM" id="SSF56935">
    <property type="entry name" value="Porins"/>
    <property type="match status" value="1"/>
</dbReference>
<dbReference type="GO" id="GO:0033214">
    <property type="term" value="P:siderophore-iron import into cell"/>
    <property type="evidence" value="ECO:0007669"/>
    <property type="project" value="TreeGrafter"/>
</dbReference>
<feature type="signal peptide" evidence="11">
    <location>
        <begin position="1"/>
        <end position="23"/>
    </location>
</feature>
<evidence type="ECO:0000259" key="13">
    <source>
        <dbReference type="Pfam" id="PF07715"/>
    </source>
</evidence>
<evidence type="ECO:0000256" key="6">
    <source>
        <dbReference type="ARBA" id="ARBA00023136"/>
    </source>
</evidence>
<dbReference type="InterPro" id="IPR012910">
    <property type="entry name" value="Plug_dom"/>
</dbReference>
<dbReference type="PANTHER" id="PTHR30442">
    <property type="entry name" value="IRON III DICITRATE TRANSPORT PROTEIN FECA"/>
    <property type="match status" value="1"/>
</dbReference>
<evidence type="ECO:0000256" key="1">
    <source>
        <dbReference type="ARBA" id="ARBA00004571"/>
    </source>
</evidence>
<dbReference type="InterPro" id="IPR036942">
    <property type="entry name" value="Beta-barrel_TonB_sf"/>
</dbReference>
<keyword evidence="6 8" id="KW-0472">Membrane</keyword>
<dbReference type="Proteomes" id="UP000315995">
    <property type="component" value="Chromosome"/>
</dbReference>
<dbReference type="InterPro" id="IPR037066">
    <property type="entry name" value="Plug_dom_sf"/>
</dbReference>
<proteinExistence type="inferred from homology"/>
<dbReference type="InterPro" id="IPR039426">
    <property type="entry name" value="TonB-dep_rcpt-like"/>
</dbReference>
<sequence length="783" mass="86367">MNATQYRRILSIALLAGSLAAPAGLVAQEASDEAGEEDVFIVVPEEGEEGEEVDDDEDAGLADEAEEESREVLVEEVDDDAVRLEDVEVRAERIQNVGGVAHELDEEELERLEYDDPHAVLLQVPGVYVRPEEGFGLRPNIGMRGANAERSKKVALMEDGVLFGPAPYAAPAAYYFPIINRMVGVEVFKGPAAIQYGPNTIGGAINWQTRDIPRDGQTGGIDVNAGSYFTGKAHGYYGASSDWGGFLLEGVHWQSDGFKELDGGGDTGFNRQEIMAKGSLNTDRSKSVVHELTLKAGYSREHSNETYLGLTDEDFEANPLRRYPASQLDEMDWDRTQLELRYRLAVDTSFDVDVAAYRHDFQRTWFKLNGFVDPTPLQEILDSPDSGRRAVLYDVLTGRQDSTVEGETLLVGANAREFVSQGIQAIAQHRSYGDGWYNQLETGVRLHNDWIERNHTEDQFLMRSGDLVSNDAPTATTTRNRGEALALAAHVLDEFFIADFTFTPGLRFEYILTDFTNRLTDETTDNTQSILIPGLGVHYALTEKLGVLAGAYRGFSPVSPGQPDGVEPETSVNYEAGVRFADEKTGTLLEAIGFFNDYGNLIGECSFSVGCDEQLVDRQFNAGDVHVWGAELVAAHTFALGGDWFLPGRLAYTFTESDFQTSFTSGNPQFGEVEEGDELPYVPTHQASVQLGVTDQTFALNTRLTYVGQMLEEAGKADDEDVRTTERYALIDLLASYEFFDGFKAYGKVSNVLGTQAIASRRPYGARPLAPFMARLGLKYDFE</sequence>
<comment type="similarity">
    <text evidence="8 9">Belongs to the TonB-dependent receptor family.</text>
</comment>
<evidence type="ECO:0000313" key="14">
    <source>
        <dbReference type="EMBL" id="QDG53067.1"/>
    </source>
</evidence>
<evidence type="ECO:0000256" key="7">
    <source>
        <dbReference type="ARBA" id="ARBA00023237"/>
    </source>
</evidence>
<dbReference type="OrthoDB" id="5389752at2"/>
<evidence type="ECO:0000256" key="10">
    <source>
        <dbReference type="SAM" id="MobiDB-lite"/>
    </source>
</evidence>
<evidence type="ECO:0000256" key="9">
    <source>
        <dbReference type="RuleBase" id="RU003357"/>
    </source>
</evidence>
<feature type="domain" description="TonB-dependent receptor plug" evidence="13">
    <location>
        <begin position="100"/>
        <end position="204"/>
    </location>
</feature>
<accession>A0A4Y6PYI0</accession>
<evidence type="ECO:0000256" key="2">
    <source>
        <dbReference type="ARBA" id="ARBA00022448"/>
    </source>
</evidence>
<keyword evidence="11" id="KW-0732">Signal</keyword>
<dbReference type="InterPro" id="IPR000531">
    <property type="entry name" value="Beta-barrel_TonB"/>
</dbReference>
<evidence type="ECO:0000256" key="11">
    <source>
        <dbReference type="SAM" id="SignalP"/>
    </source>
</evidence>
<name>A0A4Y6PYI0_PERCE</name>
<comment type="subcellular location">
    <subcellularLocation>
        <location evidence="1 8">Cell outer membrane</location>
        <topology evidence="1 8">Multi-pass membrane protein</topology>
    </subcellularLocation>
</comment>
<reference evidence="14 15" key="1">
    <citation type="submission" date="2019-06" db="EMBL/GenBank/DDBJ databases">
        <title>Persicimonas caeni gen. nov., sp. nov., a predatory bacterium isolated from solar saltern.</title>
        <authorList>
            <person name="Wang S."/>
        </authorList>
    </citation>
    <scope>NUCLEOTIDE SEQUENCE [LARGE SCALE GENOMIC DNA]</scope>
    <source>
        <strain evidence="14 15">YN101</strain>
    </source>
</reference>
<dbReference type="PROSITE" id="PS52016">
    <property type="entry name" value="TONB_DEPENDENT_REC_3"/>
    <property type="match status" value="1"/>
</dbReference>
<evidence type="ECO:0000256" key="3">
    <source>
        <dbReference type="ARBA" id="ARBA00022452"/>
    </source>
</evidence>
<dbReference type="Gene3D" id="2.40.170.20">
    <property type="entry name" value="TonB-dependent receptor, beta-barrel domain"/>
    <property type="match status" value="1"/>
</dbReference>
<feature type="domain" description="TonB-dependent receptor-like beta-barrel" evidence="12">
    <location>
        <begin position="299"/>
        <end position="752"/>
    </location>
</feature>
<keyword evidence="14" id="KW-0675">Receptor</keyword>
<dbReference type="EMBL" id="CP041186">
    <property type="protein sequence ID" value="QDG53067.1"/>
    <property type="molecule type" value="Genomic_DNA"/>
</dbReference>
<feature type="region of interest" description="Disordered" evidence="10">
    <location>
        <begin position="45"/>
        <end position="69"/>
    </location>
</feature>
<keyword evidence="5 9" id="KW-0798">TonB box</keyword>
<protein>
    <submittedName>
        <fullName evidence="14">TonB-dependent receptor</fullName>
    </submittedName>
</protein>
<keyword evidence="4 8" id="KW-0812">Transmembrane</keyword>
<dbReference type="AlphaFoldDB" id="A0A4Y6PYI0"/>
<keyword evidence="7 8" id="KW-0998">Cell outer membrane</keyword>
<evidence type="ECO:0000256" key="4">
    <source>
        <dbReference type="ARBA" id="ARBA00022692"/>
    </source>
</evidence>
<evidence type="ECO:0000313" key="15">
    <source>
        <dbReference type="Proteomes" id="UP000315995"/>
    </source>
</evidence>
<dbReference type="GO" id="GO:0009279">
    <property type="term" value="C:cell outer membrane"/>
    <property type="evidence" value="ECO:0007669"/>
    <property type="project" value="UniProtKB-SubCell"/>
</dbReference>
<dbReference type="PANTHER" id="PTHR30442:SF0">
    <property type="entry name" value="FE(3+) DICITRATE TRANSPORT PROTEIN FECA"/>
    <property type="match status" value="1"/>
</dbReference>
<keyword evidence="2 8" id="KW-0813">Transport</keyword>